<evidence type="ECO:0000256" key="1">
    <source>
        <dbReference type="SAM" id="Phobius"/>
    </source>
</evidence>
<keyword evidence="1" id="KW-0812">Transmembrane</keyword>
<keyword evidence="1" id="KW-0472">Membrane</keyword>
<proteinExistence type="predicted"/>
<dbReference type="Proteomes" id="UP000799772">
    <property type="component" value="Unassembled WGS sequence"/>
</dbReference>
<evidence type="ECO:0000313" key="2">
    <source>
        <dbReference type="EMBL" id="KAF2093618.1"/>
    </source>
</evidence>
<sequence length="196" mass="21974">MHRGRIGTPDDSSLRRRESGFNIGAAEKHRSRHYGGDWVGFEGWVDLRRKFAKAGKRRLNKDGLIAVSIISLSIIRIKMYLLVLIVAALSFLCAFASAAPLERRVFKAALRTCTDTYFKGICERREYTSRVCYDLPSTVAGKVSSARTTGTCSLMKSTCAEFGLPPSAEYINVYYKVPMNKMTEGYDNAIRSVYCD</sequence>
<gene>
    <name evidence="2" type="ORF">NA57DRAFT_81119</name>
</gene>
<evidence type="ECO:0000313" key="3">
    <source>
        <dbReference type="Proteomes" id="UP000799772"/>
    </source>
</evidence>
<organism evidence="2 3">
    <name type="scientific">Rhizodiscina lignyota</name>
    <dbReference type="NCBI Taxonomy" id="1504668"/>
    <lineage>
        <taxon>Eukaryota</taxon>
        <taxon>Fungi</taxon>
        <taxon>Dikarya</taxon>
        <taxon>Ascomycota</taxon>
        <taxon>Pezizomycotina</taxon>
        <taxon>Dothideomycetes</taxon>
        <taxon>Pleosporomycetidae</taxon>
        <taxon>Aulographales</taxon>
        <taxon>Rhizodiscinaceae</taxon>
        <taxon>Rhizodiscina</taxon>
    </lineage>
</organism>
<dbReference type="EMBL" id="ML978137">
    <property type="protein sequence ID" value="KAF2093618.1"/>
    <property type="molecule type" value="Genomic_DNA"/>
</dbReference>
<keyword evidence="1" id="KW-1133">Transmembrane helix</keyword>
<feature type="transmembrane region" description="Helical" evidence="1">
    <location>
        <begin position="81"/>
        <end position="101"/>
    </location>
</feature>
<protein>
    <submittedName>
        <fullName evidence="2">Uncharacterized protein</fullName>
    </submittedName>
</protein>
<name>A0A9P4I517_9PEZI</name>
<keyword evidence="3" id="KW-1185">Reference proteome</keyword>
<comment type="caution">
    <text evidence="2">The sequence shown here is derived from an EMBL/GenBank/DDBJ whole genome shotgun (WGS) entry which is preliminary data.</text>
</comment>
<reference evidence="2" key="1">
    <citation type="journal article" date="2020" name="Stud. Mycol.">
        <title>101 Dothideomycetes genomes: a test case for predicting lifestyles and emergence of pathogens.</title>
        <authorList>
            <person name="Haridas S."/>
            <person name="Albert R."/>
            <person name="Binder M."/>
            <person name="Bloem J."/>
            <person name="Labutti K."/>
            <person name="Salamov A."/>
            <person name="Andreopoulos B."/>
            <person name="Baker S."/>
            <person name="Barry K."/>
            <person name="Bills G."/>
            <person name="Bluhm B."/>
            <person name="Cannon C."/>
            <person name="Castanera R."/>
            <person name="Culley D."/>
            <person name="Daum C."/>
            <person name="Ezra D."/>
            <person name="Gonzalez J."/>
            <person name="Henrissat B."/>
            <person name="Kuo A."/>
            <person name="Liang C."/>
            <person name="Lipzen A."/>
            <person name="Lutzoni F."/>
            <person name="Magnuson J."/>
            <person name="Mondo S."/>
            <person name="Nolan M."/>
            <person name="Ohm R."/>
            <person name="Pangilinan J."/>
            <person name="Park H.-J."/>
            <person name="Ramirez L."/>
            <person name="Alfaro M."/>
            <person name="Sun H."/>
            <person name="Tritt A."/>
            <person name="Yoshinaga Y."/>
            <person name="Zwiers L.-H."/>
            <person name="Turgeon B."/>
            <person name="Goodwin S."/>
            <person name="Spatafora J."/>
            <person name="Crous P."/>
            <person name="Grigoriev I."/>
        </authorList>
    </citation>
    <scope>NUCLEOTIDE SEQUENCE</scope>
    <source>
        <strain evidence="2">CBS 133067</strain>
    </source>
</reference>
<dbReference type="AlphaFoldDB" id="A0A9P4I517"/>
<accession>A0A9P4I517</accession>